<evidence type="ECO:0000313" key="2">
    <source>
        <dbReference type="WBParaSite" id="PS1159_v2.g22282.t1"/>
    </source>
</evidence>
<dbReference type="Proteomes" id="UP000887580">
    <property type="component" value="Unplaced"/>
</dbReference>
<reference evidence="2" key="1">
    <citation type="submission" date="2022-11" db="UniProtKB">
        <authorList>
            <consortium name="WormBaseParasite"/>
        </authorList>
    </citation>
    <scope>IDENTIFICATION</scope>
</reference>
<accession>A0AC35FZ03</accession>
<organism evidence="1 2">
    <name type="scientific">Panagrolaimus sp. PS1159</name>
    <dbReference type="NCBI Taxonomy" id="55785"/>
    <lineage>
        <taxon>Eukaryota</taxon>
        <taxon>Metazoa</taxon>
        <taxon>Ecdysozoa</taxon>
        <taxon>Nematoda</taxon>
        <taxon>Chromadorea</taxon>
        <taxon>Rhabditida</taxon>
        <taxon>Tylenchina</taxon>
        <taxon>Panagrolaimomorpha</taxon>
        <taxon>Panagrolaimoidea</taxon>
        <taxon>Panagrolaimidae</taxon>
        <taxon>Panagrolaimus</taxon>
    </lineage>
</organism>
<name>A0AC35FZ03_9BILA</name>
<evidence type="ECO:0000313" key="1">
    <source>
        <dbReference type="Proteomes" id="UP000887580"/>
    </source>
</evidence>
<protein>
    <submittedName>
        <fullName evidence="2">Uncharacterized protein</fullName>
    </submittedName>
</protein>
<sequence>MFTKYILIAAIIAASSFCAYGDLDINVRETDNLWDKITSLHPTELKASTQACPLIIAGTQCPPANIFVRYGCCGQLYSECCFYFQDWMLLLFVILAAIVIFSAILRILQAICGTRGSRY</sequence>
<dbReference type="WBParaSite" id="PS1159_v2.g22282.t1">
    <property type="protein sequence ID" value="PS1159_v2.g22282.t1"/>
    <property type="gene ID" value="PS1159_v2.g22282"/>
</dbReference>
<proteinExistence type="predicted"/>